<dbReference type="InParanoid" id="A0A251TEV1"/>
<proteinExistence type="predicted"/>
<protein>
    <submittedName>
        <fullName evidence="2">Uncharacterized protein</fullName>
    </submittedName>
</protein>
<gene>
    <name evidence="2" type="ORF">HannXRQ_Chr10g0279001</name>
    <name evidence="1" type="ORF">HanXRQr2_Chr10g0420081</name>
</gene>
<dbReference type="EMBL" id="MNCJ02000325">
    <property type="protein sequence ID" value="KAF5784707.1"/>
    <property type="molecule type" value="Genomic_DNA"/>
</dbReference>
<dbReference type="EMBL" id="CM007899">
    <property type="protein sequence ID" value="OTG09670.1"/>
    <property type="molecule type" value="Genomic_DNA"/>
</dbReference>
<evidence type="ECO:0000313" key="3">
    <source>
        <dbReference type="Proteomes" id="UP000215914"/>
    </source>
</evidence>
<evidence type="ECO:0000313" key="2">
    <source>
        <dbReference type="EMBL" id="OTG09670.1"/>
    </source>
</evidence>
<dbReference type="AlphaFoldDB" id="A0A251TEV1"/>
<sequence length="93" mass="10875">MHIGCHNEVNWEALESVDETARAHEFIPMDSPWDQLFELSYLPHFREILVDFFRLSNFTLVGPTDLRRWTTRAPPPAGVSFHLYGVHRHMTLA</sequence>
<name>A0A251TEV1_HELAN</name>
<dbReference type="Gramene" id="mRNA:HanXRQr2_Chr10g0420081">
    <property type="protein sequence ID" value="CDS:HanXRQr2_Chr10g0420081.1"/>
    <property type="gene ID" value="HanXRQr2_Chr10g0420081"/>
</dbReference>
<reference evidence="2" key="2">
    <citation type="submission" date="2017-02" db="EMBL/GenBank/DDBJ databases">
        <title>Sunflower complete genome.</title>
        <authorList>
            <person name="Langlade N."/>
            <person name="Munos S."/>
        </authorList>
    </citation>
    <scope>NUCLEOTIDE SEQUENCE [LARGE SCALE GENOMIC DNA]</scope>
    <source>
        <tissue evidence="2">Leaves</tissue>
    </source>
</reference>
<evidence type="ECO:0000313" key="1">
    <source>
        <dbReference type="EMBL" id="KAF5784707.1"/>
    </source>
</evidence>
<accession>A0A251TEV1</accession>
<keyword evidence="3" id="KW-1185">Reference proteome</keyword>
<dbReference type="Proteomes" id="UP000215914">
    <property type="component" value="Chromosome 10"/>
</dbReference>
<reference evidence="1 3" key="1">
    <citation type="journal article" date="2017" name="Nature">
        <title>The sunflower genome provides insights into oil metabolism, flowering and Asterid evolution.</title>
        <authorList>
            <person name="Badouin H."/>
            <person name="Gouzy J."/>
            <person name="Grassa C.J."/>
            <person name="Murat F."/>
            <person name="Staton S.E."/>
            <person name="Cottret L."/>
            <person name="Lelandais-Briere C."/>
            <person name="Owens G.L."/>
            <person name="Carrere S."/>
            <person name="Mayjonade B."/>
            <person name="Legrand L."/>
            <person name="Gill N."/>
            <person name="Kane N.C."/>
            <person name="Bowers J.E."/>
            <person name="Hubner S."/>
            <person name="Bellec A."/>
            <person name="Berard A."/>
            <person name="Berges H."/>
            <person name="Blanchet N."/>
            <person name="Boniface M.C."/>
            <person name="Brunel D."/>
            <person name="Catrice O."/>
            <person name="Chaidir N."/>
            <person name="Claudel C."/>
            <person name="Donnadieu C."/>
            <person name="Faraut T."/>
            <person name="Fievet G."/>
            <person name="Helmstetter N."/>
            <person name="King M."/>
            <person name="Knapp S.J."/>
            <person name="Lai Z."/>
            <person name="Le Paslier M.C."/>
            <person name="Lippi Y."/>
            <person name="Lorenzon L."/>
            <person name="Mandel J.R."/>
            <person name="Marage G."/>
            <person name="Marchand G."/>
            <person name="Marquand E."/>
            <person name="Bret-Mestries E."/>
            <person name="Morien E."/>
            <person name="Nambeesan S."/>
            <person name="Nguyen T."/>
            <person name="Pegot-Espagnet P."/>
            <person name="Pouilly N."/>
            <person name="Raftis F."/>
            <person name="Sallet E."/>
            <person name="Schiex T."/>
            <person name="Thomas J."/>
            <person name="Vandecasteele C."/>
            <person name="Vares D."/>
            <person name="Vear F."/>
            <person name="Vautrin S."/>
            <person name="Crespi M."/>
            <person name="Mangin B."/>
            <person name="Burke J.M."/>
            <person name="Salse J."/>
            <person name="Munos S."/>
            <person name="Vincourt P."/>
            <person name="Rieseberg L.H."/>
            <person name="Langlade N.B."/>
        </authorList>
    </citation>
    <scope>NUCLEOTIDE SEQUENCE [LARGE SCALE GENOMIC DNA]</scope>
    <source>
        <strain evidence="3">cv. SF193</strain>
        <tissue evidence="1">Leaves</tissue>
    </source>
</reference>
<organism evidence="2 3">
    <name type="scientific">Helianthus annuus</name>
    <name type="common">Common sunflower</name>
    <dbReference type="NCBI Taxonomy" id="4232"/>
    <lineage>
        <taxon>Eukaryota</taxon>
        <taxon>Viridiplantae</taxon>
        <taxon>Streptophyta</taxon>
        <taxon>Embryophyta</taxon>
        <taxon>Tracheophyta</taxon>
        <taxon>Spermatophyta</taxon>
        <taxon>Magnoliopsida</taxon>
        <taxon>eudicotyledons</taxon>
        <taxon>Gunneridae</taxon>
        <taxon>Pentapetalae</taxon>
        <taxon>asterids</taxon>
        <taxon>campanulids</taxon>
        <taxon>Asterales</taxon>
        <taxon>Asteraceae</taxon>
        <taxon>Asteroideae</taxon>
        <taxon>Heliantheae alliance</taxon>
        <taxon>Heliantheae</taxon>
        <taxon>Helianthus</taxon>
    </lineage>
</organism>
<reference evidence="1" key="3">
    <citation type="submission" date="2020-06" db="EMBL/GenBank/DDBJ databases">
        <title>Helianthus annuus Genome sequencing and assembly Release 2.</title>
        <authorList>
            <person name="Gouzy J."/>
            <person name="Langlade N."/>
            <person name="Munos S."/>
        </authorList>
    </citation>
    <scope>NUCLEOTIDE SEQUENCE</scope>
    <source>
        <tissue evidence="1">Leaves</tissue>
    </source>
</reference>